<protein>
    <submittedName>
        <fullName evidence="2">Uncharacterized protein</fullName>
    </submittedName>
</protein>
<feature type="transmembrane region" description="Helical" evidence="1">
    <location>
        <begin position="43"/>
        <end position="67"/>
    </location>
</feature>
<dbReference type="AlphaFoldDB" id="A0A5E4QZF1"/>
<proteinExistence type="predicted"/>
<evidence type="ECO:0000313" key="3">
    <source>
        <dbReference type="Proteomes" id="UP000324832"/>
    </source>
</evidence>
<keyword evidence="1" id="KW-0472">Membrane</keyword>
<keyword evidence="1" id="KW-1133">Transmembrane helix</keyword>
<gene>
    <name evidence="2" type="ORF">LSINAPIS_LOCUS13417</name>
</gene>
<evidence type="ECO:0000256" key="1">
    <source>
        <dbReference type="SAM" id="Phobius"/>
    </source>
</evidence>
<sequence>MKKNELLDTVQKIIRDGQFKNQFKDDRPGQKISIQSLYSYKIILQYFLIVLALLLSECAAGVVASIWPRCLGIQNTRGGAVGALQGVAVPLSCCVQQAQFSSYLNPAPLNQSRCQEVAPNANYTHVSGCLMKLEDWYQQQYFIFMLALFVSAIFKLSLLLSTVFSCIRLRRRRKQIHMFVTGDNRTNENIYEHNTSARDEPITTKYIQPNSFYSPRVRNPKLFDTKPDDLLRTTSP</sequence>
<name>A0A5E4QZF1_9NEOP</name>
<dbReference type="Proteomes" id="UP000324832">
    <property type="component" value="Unassembled WGS sequence"/>
</dbReference>
<keyword evidence="1" id="KW-0812">Transmembrane</keyword>
<reference evidence="2 3" key="1">
    <citation type="submission" date="2017-07" db="EMBL/GenBank/DDBJ databases">
        <authorList>
            <person name="Talla V."/>
            <person name="Backstrom N."/>
        </authorList>
    </citation>
    <scope>NUCLEOTIDE SEQUENCE [LARGE SCALE GENOMIC DNA]</scope>
</reference>
<organism evidence="2 3">
    <name type="scientific">Leptidea sinapis</name>
    <dbReference type="NCBI Taxonomy" id="189913"/>
    <lineage>
        <taxon>Eukaryota</taxon>
        <taxon>Metazoa</taxon>
        <taxon>Ecdysozoa</taxon>
        <taxon>Arthropoda</taxon>
        <taxon>Hexapoda</taxon>
        <taxon>Insecta</taxon>
        <taxon>Pterygota</taxon>
        <taxon>Neoptera</taxon>
        <taxon>Endopterygota</taxon>
        <taxon>Lepidoptera</taxon>
        <taxon>Glossata</taxon>
        <taxon>Ditrysia</taxon>
        <taxon>Papilionoidea</taxon>
        <taxon>Pieridae</taxon>
        <taxon>Dismorphiinae</taxon>
        <taxon>Leptidea</taxon>
    </lineage>
</organism>
<feature type="transmembrane region" description="Helical" evidence="1">
    <location>
        <begin position="141"/>
        <end position="167"/>
    </location>
</feature>
<dbReference type="EMBL" id="FZQP02006771">
    <property type="protein sequence ID" value="VVD03410.1"/>
    <property type="molecule type" value="Genomic_DNA"/>
</dbReference>
<evidence type="ECO:0000313" key="2">
    <source>
        <dbReference type="EMBL" id="VVD03410.1"/>
    </source>
</evidence>
<accession>A0A5E4QZF1</accession>
<keyword evidence="3" id="KW-1185">Reference proteome</keyword>